<sequence>MKSAQRTLSGAARHAAEQRCIAEFVGTPYGRLARNKLMRDGKVCVPLFASEQEARTKTSSMASAVARLVEDTDGSVKSVMLKRRYTRIKGQDRLMIPLSDLGTDFGSVSGDMEETLVYVLWALDNPGYDRILAEISTCLLSLEGLLAQVLHRDQVLEKITDQMAGRTQAATRGNSRPQPPPYSALCAFQEGTILRIVDGSHLDVHKNYEQGSAVECQIPRGWGLLWHGLSVHGGDGCTAAWLARLHIFLRALGCPQAATGKIDLVD</sequence>
<name>D7G560_ECTSI</name>
<protein>
    <submittedName>
        <fullName evidence="1">Uncharacterized protein</fullName>
    </submittedName>
</protein>
<organism evidence="1 2">
    <name type="scientific">Ectocarpus siliculosus</name>
    <name type="common">Brown alga</name>
    <name type="synonym">Conferva siliculosa</name>
    <dbReference type="NCBI Taxonomy" id="2880"/>
    <lineage>
        <taxon>Eukaryota</taxon>
        <taxon>Sar</taxon>
        <taxon>Stramenopiles</taxon>
        <taxon>Ochrophyta</taxon>
        <taxon>PX clade</taxon>
        <taxon>Phaeophyceae</taxon>
        <taxon>Ectocarpales</taxon>
        <taxon>Ectocarpaceae</taxon>
        <taxon>Ectocarpus</taxon>
    </lineage>
</organism>
<dbReference type="Proteomes" id="UP000002630">
    <property type="component" value="Unassembled WGS sequence"/>
</dbReference>
<dbReference type="EMBL" id="FN649760">
    <property type="protein sequence ID" value="CBJ33823.1"/>
    <property type="molecule type" value="Genomic_DNA"/>
</dbReference>
<reference evidence="1 2" key="1">
    <citation type="journal article" date="2010" name="Nature">
        <title>The Ectocarpus genome and the independent evolution of multicellularity in brown algae.</title>
        <authorList>
            <person name="Cock J.M."/>
            <person name="Sterck L."/>
            <person name="Rouze P."/>
            <person name="Scornet D."/>
            <person name="Allen A.E."/>
            <person name="Amoutzias G."/>
            <person name="Anthouard V."/>
            <person name="Artiguenave F."/>
            <person name="Aury J.M."/>
            <person name="Badger J.H."/>
            <person name="Beszteri B."/>
            <person name="Billiau K."/>
            <person name="Bonnet E."/>
            <person name="Bothwell J.H."/>
            <person name="Bowler C."/>
            <person name="Boyen C."/>
            <person name="Brownlee C."/>
            <person name="Carrano C.J."/>
            <person name="Charrier B."/>
            <person name="Cho G.Y."/>
            <person name="Coelho S.M."/>
            <person name="Collen J."/>
            <person name="Corre E."/>
            <person name="Da Silva C."/>
            <person name="Delage L."/>
            <person name="Delaroque N."/>
            <person name="Dittami S.M."/>
            <person name="Doulbeau S."/>
            <person name="Elias M."/>
            <person name="Farnham G."/>
            <person name="Gachon C.M."/>
            <person name="Gschloessl B."/>
            <person name="Heesch S."/>
            <person name="Jabbari K."/>
            <person name="Jubin C."/>
            <person name="Kawai H."/>
            <person name="Kimura K."/>
            <person name="Kloareg B."/>
            <person name="Kupper F.C."/>
            <person name="Lang D."/>
            <person name="Le Bail A."/>
            <person name="Leblanc C."/>
            <person name="Lerouge P."/>
            <person name="Lohr M."/>
            <person name="Lopez P.J."/>
            <person name="Martens C."/>
            <person name="Maumus F."/>
            <person name="Michel G."/>
            <person name="Miranda-Saavedra D."/>
            <person name="Morales J."/>
            <person name="Moreau H."/>
            <person name="Motomura T."/>
            <person name="Nagasato C."/>
            <person name="Napoli C.A."/>
            <person name="Nelson D.R."/>
            <person name="Nyvall-Collen P."/>
            <person name="Peters A.F."/>
            <person name="Pommier C."/>
            <person name="Potin P."/>
            <person name="Poulain J."/>
            <person name="Quesneville H."/>
            <person name="Read B."/>
            <person name="Rensing S.A."/>
            <person name="Ritter A."/>
            <person name="Rousvoal S."/>
            <person name="Samanta M."/>
            <person name="Samson G."/>
            <person name="Schroeder D.C."/>
            <person name="Segurens B."/>
            <person name="Strittmatter M."/>
            <person name="Tonon T."/>
            <person name="Tregear J.W."/>
            <person name="Valentin K."/>
            <person name="von Dassow P."/>
            <person name="Yamagishi T."/>
            <person name="Van de Peer Y."/>
            <person name="Wincker P."/>
        </authorList>
    </citation>
    <scope>NUCLEOTIDE SEQUENCE [LARGE SCALE GENOMIC DNA]</scope>
    <source>
        <strain evidence="2">Ec32 / CCAP1310/4</strain>
    </source>
</reference>
<dbReference type="AlphaFoldDB" id="D7G560"/>
<keyword evidence="2" id="KW-1185">Reference proteome</keyword>
<dbReference type="InParanoid" id="D7G560"/>
<dbReference type="OrthoDB" id="231827at2759"/>
<proteinExistence type="predicted"/>
<gene>
    <name evidence="1" type="ORF">Esi_0629_0003</name>
</gene>
<evidence type="ECO:0000313" key="1">
    <source>
        <dbReference type="EMBL" id="CBJ33823.1"/>
    </source>
</evidence>
<accession>D7G560</accession>
<evidence type="ECO:0000313" key="2">
    <source>
        <dbReference type="Proteomes" id="UP000002630"/>
    </source>
</evidence>